<feature type="transmembrane region" description="Helical" evidence="1">
    <location>
        <begin position="224"/>
        <end position="244"/>
    </location>
</feature>
<dbReference type="AlphaFoldDB" id="A0A135L6V5"/>
<dbReference type="Proteomes" id="UP000070352">
    <property type="component" value="Unassembled WGS sequence"/>
</dbReference>
<accession>A0A135L6V5</accession>
<reference evidence="3 4" key="1">
    <citation type="submission" date="2016-02" db="EMBL/GenBank/DDBJ databases">
        <title>Draft Genome for Tepidibacillus decaturensis nov. sp. Strain Z9, an Anaerobic, Moderately Thermophilic and Heterotrophic Bacterium from Deep Subsurface of the Illinois Basin, USA.</title>
        <authorList>
            <person name="Dong Y."/>
            <person name="Chang J.Y."/>
            <person name="Sanford R."/>
            <person name="Fouke B.W."/>
        </authorList>
    </citation>
    <scope>NUCLEOTIDE SEQUENCE [LARGE SCALE GENOMIC DNA]</scope>
    <source>
        <strain evidence="3 4">Z9</strain>
    </source>
</reference>
<gene>
    <name evidence="3" type="ORF">U473_12310</name>
</gene>
<comment type="caution">
    <text evidence="3">The sequence shown here is derived from an EMBL/GenBank/DDBJ whole genome shotgun (WGS) entry which is preliminary data.</text>
</comment>
<keyword evidence="1" id="KW-0812">Transmembrane</keyword>
<dbReference type="EMBL" id="LSKU01000001">
    <property type="protein sequence ID" value="KXG44718.1"/>
    <property type="molecule type" value="Genomic_DNA"/>
</dbReference>
<proteinExistence type="predicted"/>
<keyword evidence="1" id="KW-1133">Transmembrane helix</keyword>
<sequence>MMKTSNMVASLLMMLMLVATFIPTNVNAYSYGSPNEDAIASAYTDMLAALSKEPKDFAAVQNKLNEIKPEMVKEFGQEQVDRIQKGIDDKDANLVIYEMKVVIVRNIERRFTNMGEIFDDYAQAKVLLAKAFANYEALSPEVIKADPELDQKIRNAFDEALASLGNPGLFGVGKVSSDRAKFDSNRDLILNEIKDFFQTEAGYQGHTKGTGQTDIEVKGGTTTWANWVPLLIILFVIVGALLLFTRKGKKRTK</sequence>
<keyword evidence="1" id="KW-0472">Membrane</keyword>
<name>A0A135L6V5_9BACI</name>
<feature type="signal peptide" evidence="2">
    <location>
        <begin position="1"/>
        <end position="28"/>
    </location>
</feature>
<keyword evidence="4" id="KW-1185">Reference proteome</keyword>
<evidence type="ECO:0000256" key="2">
    <source>
        <dbReference type="SAM" id="SignalP"/>
    </source>
</evidence>
<evidence type="ECO:0008006" key="5">
    <source>
        <dbReference type="Google" id="ProtNLM"/>
    </source>
</evidence>
<feature type="chain" id="PRO_5007466275" description="Extracellular protein" evidence="2">
    <location>
        <begin position="29"/>
        <end position="253"/>
    </location>
</feature>
<evidence type="ECO:0000313" key="4">
    <source>
        <dbReference type="Proteomes" id="UP000070352"/>
    </source>
</evidence>
<organism evidence="3 4">
    <name type="scientific">Tepidibacillus decaturensis</name>
    <dbReference type="NCBI Taxonomy" id="1413211"/>
    <lineage>
        <taxon>Bacteria</taxon>
        <taxon>Bacillati</taxon>
        <taxon>Bacillota</taxon>
        <taxon>Bacilli</taxon>
        <taxon>Bacillales</taxon>
        <taxon>Bacillaceae</taxon>
        <taxon>Tepidibacillus</taxon>
    </lineage>
</organism>
<evidence type="ECO:0000256" key="1">
    <source>
        <dbReference type="SAM" id="Phobius"/>
    </source>
</evidence>
<dbReference type="OrthoDB" id="2111742at2"/>
<dbReference type="STRING" id="1413211.U473_12310"/>
<evidence type="ECO:0000313" key="3">
    <source>
        <dbReference type="EMBL" id="KXG44718.1"/>
    </source>
</evidence>
<protein>
    <recommendedName>
        <fullName evidence="5">Extracellular protein</fullName>
    </recommendedName>
</protein>
<keyword evidence="2" id="KW-0732">Signal</keyword>
<dbReference type="RefSeq" id="WP_068726779.1">
    <property type="nucleotide sequence ID" value="NZ_LSKU01000001.1"/>
</dbReference>